<dbReference type="InterPro" id="IPR002547">
    <property type="entry name" value="tRNA-bd_dom"/>
</dbReference>
<gene>
    <name evidence="5" type="ORF">Scep_027191</name>
</gene>
<dbReference type="PANTHER" id="PTHR11586:SF47">
    <property type="entry name" value="NUCLEIC ACID-BINDING, OB-FOLD-LIKE PROTEIN"/>
    <property type="match status" value="1"/>
</dbReference>
<dbReference type="PANTHER" id="PTHR11586">
    <property type="entry name" value="TRNA-AMINOACYLATION COFACTOR ARC1 FAMILY MEMBER"/>
    <property type="match status" value="1"/>
</dbReference>
<evidence type="ECO:0000256" key="1">
    <source>
        <dbReference type="ARBA" id="ARBA00022555"/>
    </source>
</evidence>
<evidence type="ECO:0000256" key="3">
    <source>
        <dbReference type="PROSITE-ProRule" id="PRU00209"/>
    </source>
</evidence>
<keyword evidence="2 3" id="KW-0694">RNA-binding</keyword>
<keyword evidence="6" id="KW-1185">Reference proteome</keyword>
<dbReference type="SUPFAM" id="SSF50249">
    <property type="entry name" value="Nucleic acid-binding proteins"/>
    <property type="match status" value="1"/>
</dbReference>
<accession>A0AAP0HIA9</accession>
<reference evidence="5 6" key="1">
    <citation type="submission" date="2024-01" db="EMBL/GenBank/DDBJ databases">
        <title>Genome assemblies of Stephania.</title>
        <authorList>
            <person name="Yang L."/>
        </authorList>
    </citation>
    <scope>NUCLEOTIDE SEQUENCE [LARGE SCALE GENOMIC DNA]</scope>
    <source>
        <strain evidence="5">JXDWG</strain>
        <tissue evidence="5">Leaf</tissue>
    </source>
</reference>
<dbReference type="EMBL" id="JBBNAG010000012">
    <property type="protein sequence ID" value="KAK9088109.1"/>
    <property type="molecule type" value="Genomic_DNA"/>
</dbReference>
<evidence type="ECO:0000313" key="6">
    <source>
        <dbReference type="Proteomes" id="UP001419268"/>
    </source>
</evidence>
<dbReference type="Proteomes" id="UP001419268">
    <property type="component" value="Unassembled WGS sequence"/>
</dbReference>
<dbReference type="FunFam" id="2.40.50.140:FF:000225">
    <property type="entry name" value="tyrosine--tRNA ligase, cytoplasmic"/>
    <property type="match status" value="1"/>
</dbReference>
<evidence type="ECO:0000313" key="5">
    <source>
        <dbReference type="EMBL" id="KAK9088109.1"/>
    </source>
</evidence>
<proteinExistence type="predicted"/>
<feature type="domain" description="TRNA-binding" evidence="4">
    <location>
        <begin position="130"/>
        <end position="233"/>
    </location>
</feature>
<evidence type="ECO:0000256" key="2">
    <source>
        <dbReference type="ARBA" id="ARBA00022884"/>
    </source>
</evidence>
<evidence type="ECO:0000259" key="4">
    <source>
        <dbReference type="PROSITE" id="PS50886"/>
    </source>
</evidence>
<keyword evidence="1 3" id="KW-0820">tRNA-binding</keyword>
<name>A0AAP0HIA9_9MAGN</name>
<dbReference type="InterPro" id="IPR012340">
    <property type="entry name" value="NA-bd_OB-fold"/>
</dbReference>
<dbReference type="InterPro" id="IPR051270">
    <property type="entry name" value="Tyrosine-tRNA_ligase_regulator"/>
</dbReference>
<organism evidence="5 6">
    <name type="scientific">Stephania cephalantha</name>
    <dbReference type="NCBI Taxonomy" id="152367"/>
    <lineage>
        <taxon>Eukaryota</taxon>
        <taxon>Viridiplantae</taxon>
        <taxon>Streptophyta</taxon>
        <taxon>Embryophyta</taxon>
        <taxon>Tracheophyta</taxon>
        <taxon>Spermatophyta</taxon>
        <taxon>Magnoliopsida</taxon>
        <taxon>Ranunculales</taxon>
        <taxon>Menispermaceae</taxon>
        <taxon>Menispermoideae</taxon>
        <taxon>Cissampelideae</taxon>
        <taxon>Stephania</taxon>
    </lineage>
</organism>
<dbReference type="Gene3D" id="2.40.50.140">
    <property type="entry name" value="Nucleic acid-binding proteins"/>
    <property type="match status" value="1"/>
</dbReference>
<comment type="caution">
    <text evidence="5">The sequence shown here is derived from an EMBL/GenBank/DDBJ whole genome shotgun (WGS) entry which is preliminary data.</text>
</comment>
<dbReference type="PROSITE" id="PS50886">
    <property type="entry name" value="TRBD"/>
    <property type="match status" value="1"/>
</dbReference>
<dbReference type="Pfam" id="PF01588">
    <property type="entry name" value="tRNA_bind"/>
    <property type="match status" value="1"/>
</dbReference>
<dbReference type="CDD" id="cd02799">
    <property type="entry name" value="tRNA_bind_EMAP-II_like"/>
    <property type="match status" value="1"/>
</dbReference>
<dbReference type="AlphaFoldDB" id="A0AAP0HIA9"/>
<protein>
    <recommendedName>
        <fullName evidence="4">tRNA-binding domain-containing protein</fullName>
    </recommendedName>
</protein>
<sequence length="303" mass="34250">MTNVFGMASIVAFSRRCQIAGEGPTSDLIQMWVFYPWRWDNSGVLRNTIFIKVKEQVNEARVYLAWFVSPSLKMMTMVLVSSPFDSKSPRHQFEPILAVANNASIKSDDKVSSIFDTLDSAGLEASIKDVAASLDIRVGRILRAWRHSEADSLYVEEVDVGELEPRTICSGLVNYIPLDELQEMEVIVLVNLKPRNMRGVKSNGMLLAPSMQDTRKLNFFFHQRFCLRLNRLWFGLNCFCCSDDILMVVALAFPVQVHKKKIWELVQPHLKTNSSCIAVLDGLPMRTSTGLVKCRSLQNANIS</sequence>
<dbReference type="GO" id="GO:0000049">
    <property type="term" value="F:tRNA binding"/>
    <property type="evidence" value="ECO:0007669"/>
    <property type="project" value="UniProtKB-UniRule"/>
</dbReference>